<evidence type="ECO:0000313" key="3">
    <source>
        <dbReference type="Proteomes" id="UP001179952"/>
    </source>
</evidence>
<feature type="region of interest" description="Disordered" evidence="1">
    <location>
        <begin position="1"/>
        <end position="26"/>
    </location>
</feature>
<protein>
    <submittedName>
        <fullName evidence="2">Uncharacterized protein</fullName>
    </submittedName>
</protein>
<comment type="caution">
    <text evidence="2">The sequence shown here is derived from an EMBL/GenBank/DDBJ whole genome shotgun (WGS) entry which is preliminary data.</text>
</comment>
<gene>
    <name evidence="2" type="ORF">QJS04_geneDACA021116</name>
</gene>
<feature type="compositionally biased region" description="Basic and acidic residues" evidence="1">
    <location>
        <begin position="1"/>
        <end position="16"/>
    </location>
</feature>
<evidence type="ECO:0000313" key="2">
    <source>
        <dbReference type="EMBL" id="KAK1279118.1"/>
    </source>
</evidence>
<evidence type="ECO:0000256" key="1">
    <source>
        <dbReference type="SAM" id="MobiDB-lite"/>
    </source>
</evidence>
<reference evidence="2" key="2">
    <citation type="submission" date="2023-06" db="EMBL/GenBank/DDBJ databases">
        <authorList>
            <person name="Ma L."/>
            <person name="Liu K.-W."/>
            <person name="Li Z."/>
            <person name="Hsiao Y.-Y."/>
            <person name="Qi Y."/>
            <person name="Fu T."/>
            <person name="Tang G."/>
            <person name="Zhang D."/>
            <person name="Sun W.-H."/>
            <person name="Liu D.-K."/>
            <person name="Li Y."/>
            <person name="Chen G.-Z."/>
            <person name="Liu X.-D."/>
            <person name="Liao X.-Y."/>
            <person name="Jiang Y.-T."/>
            <person name="Yu X."/>
            <person name="Hao Y."/>
            <person name="Huang J."/>
            <person name="Zhao X.-W."/>
            <person name="Ke S."/>
            <person name="Chen Y.-Y."/>
            <person name="Wu W.-L."/>
            <person name="Hsu J.-L."/>
            <person name="Lin Y.-F."/>
            <person name="Huang M.-D."/>
            <person name="Li C.-Y."/>
            <person name="Huang L."/>
            <person name="Wang Z.-W."/>
            <person name="Zhao X."/>
            <person name="Zhong W.-Y."/>
            <person name="Peng D.-H."/>
            <person name="Ahmad S."/>
            <person name="Lan S."/>
            <person name="Zhang J.-S."/>
            <person name="Tsai W.-C."/>
            <person name="Van De Peer Y."/>
            <person name="Liu Z.-J."/>
        </authorList>
    </citation>
    <scope>NUCLEOTIDE SEQUENCE</scope>
    <source>
        <strain evidence="2">SCP</strain>
        <tissue evidence="2">Leaves</tissue>
    </source>
</reference>
<reference evidence="2" key="1">
    <citation type="journal article" date="2023" name="Nat. Commun.">
        <title>Diploid and tetraploid genomes of Acorus and the evolution of monocots.</title>
        <authorList>
            <person name="Ma L."/>
            <person name="Liu K.W."/>
            <person name="Li Z."/>
            <person name="Hsiao Y.Y."/>
            <person name="Qi Y."/>
            <person name="Fu T."/>
            <person name="Tang G.D."/>
            <person name="Zhang D."/>
            <person name="Sun W.H."/>
            <person name="Liu D.K."/>
            <person name="Li Y."/>
            <person name="Chen G.Z."/>
            <person name="Liu X.D."/>
            <person name="Liao X.Y."/>
            <person name="Jiang Y.T."/>
            <person name="Yu X."/>
            <person name="Hao Y."/>
            <person name="Huang J."/>
            <person name="Zhao X.W."/>
            <person name="Ke S."/>
            <person name="Chen Y.Y."/>
            <person name="Wu W.L."/>
            <person name="Hsu J.L."/>
            <person name="Lin Y.F."/>
            <person name="Huang M.D."/>
            <person name="Li C.Y."/>
            <person name="Huang L."/>
            <person name="Wang Z.W."/>
            <person name="Zhao X."/>
            <person name="Zhong W.Y."/>
            <person name="Peng D.H."/>
            <person name="Ahmad S."/>
            <person name="Lan S."/>
            <person name="Zhang J.S."/>
            <person name="Tsai W.C."/>
            <person name="Van de Peer Y."/>
            <person name="Liu Z.J."/>
        </authorList>
    </citation>
    <scope>NUCLEOTIDE SEQUENCE</scope>
    <source>
        <strain evidence="2">SCP</strain>
    </source>
</reference>
<dbReference type="AlphaFoldDB" id="A0AAV9BQG4"/>
<name>A0AAV9BQG4_ACOGR</name>
<proteinExistence type="predicted"/>
<organism evidence="2 3">
    <name type="scientific">Acorus gramineus</name>
    <name type="common">Dwarf sweet flag</name>
    <dbReference type="NCBI Taxonomy" id="55184"/>
    <lineage>
        <taxon>Eukaryota</taxon>
        <taxon>Viridiplantae</taxon>
        <taxon>Streptophyta</taxon>
        <taxon>Embryophyta</taxon>
        <taxon>Tracheophyta</taxon>
        <taxon>Spermatophyta</taxon>
        <taxon>Magnoliopsida</taxon>
        <taxon>Liliopsida</taxon>
        <taxon>Acoraceae</taxon>
        <taxon>Acorus</taxon>
    </lineage>
</organism>
<accession>A0AAV9BQG4</accession>
<sequence length="89" mass="9935">MTEEEEYKKSRKDDGSCLRGSAKSRKMGCGVNSNDDLGTGWNALALGRASTVWPDNGLEQRSAVVEEGQDIHKVEDKRFWEICLARGYP</sequence>
<dbReference type="EMBL" id="JAUJYN010000002">
    <property type="protein sequence ID" value="KAK1279118.1"/>
    <property type="molecule type" value="Genomic_DNA"/>
</dbReference>
<keyword evidence="3" id="KW-1185">Reference proteome</keyword>
<dbReference type="Proteomes" id="UP001179952">
    <property type="component" value="Unassembled WGS sequence"/>
</dbReference>